<gene>
    <name evidence="7" type="ORF">BCL74_2628</name>
</gene>
<dbReference type="InterPro" id="IPR036322">
    <property type="entry name" value="WD40_repeat_dom_sf"/>
</dbReference>
<organism evidence="7 8">
    <name type="scientific">Oceanibaculum indicum</name>
    <dbReference type="NCBI Taxonomy" id="526216"/>
    <lineage>
        <taxon>Bacteria</taxon>
        <taxon>Pseudomonadati</taxon>
        <taxon>Pseudomonadota</taxon>
        <taxon>Alphaproteobacteria</taxon>
        <taxon>Rhodospirillales</taxon>
        <taxon>Oceanibaculaceae</taxon>
        <taxon>Oceanibaculum</taxon>
    </lineage>
</organism>
<dbReference type="EMBL" id="RBIG01000002">
    <property type="protein sequence ID" value="RKQ70678.1"/>
    <property type="molecule type" value="Genomic_DNA"/>
</dbReference>
<evidence type="ECO:0000256" key="4">
    <source>
        <dbReference type="ARBA" id="ARBA00023136"/>
    </source>
</evidence>
<feature type="transmembrane region" description="Helical" evidence="5">
    <location>
        <begin position="768"/>
        <end position="791"/>
    </location>
</feature>
<dbReference type="AlphaFoldDB" id="A0A420WI45"/>
<dbReference type="InterPro" id="IPR000515">
    <property type="entry name" value="MetI-like"/>
</dbReference>
<dbReference type="RefSeq" id="WP_121220603.1">
    <property type="nucleotide sequence ID" value="NZ_RBIG01000002.1"/>
</dbReference>
<keyword evidence="4 5" id="KW-0472">Membrane</keyword>
<dbReference type="SUPFAM" id="SSF50978">
    <property type="entry name" value="WD40 repeat-like"/>
    <property type="match status" value="1"/>
</dbReference>
<feature type="transmembrane region" description="Helical" evidence="5">
    <location>
        <begin position="684"/>
        <end position="708"/>
    </location>
</feature>
<keyword evidence="5" id="KW-0813">Transport</keyword>
<name>A0A420WI45_9PROT</name>
<dbReference type="CDD" id="cd06261">
    <property type="entry name" value="TM_PBP2"/>
    <property type="match status" value="1"/>
</dbReference>
<dbReference type="OrthoDB" id="9785113at2"/>
<feature type="transmembrane region" description="Helical" evidence="5">
    <location>
        <begin position="642"/>
        <end position="663"/>
    </location>
</feature>
<evidence type="ECO:0000256" key="1">
    <source>
        <dbReference type="ARBA" id="ARBA00004651"/>
    </source>
</evidence>
<evidence type="ECO:0000259" key="6">
    <source>
        <dbReference type="PROSITE" id="PS50928"/>
    </source>
</evidence>
<dbReference type="InterPro" id="IPR015943">
    <property type="entry name" value="WD40/YVTN_repeat-like_dom_sf"/>
</dbReference>
<comment type="caution">
    <text evidence="7">The sequence shown here is derived from an EMBL/GenBank/DDBJ whole genome shotgun (WGS) entry which is preliminary data.</text>
</comment>
<comment type="similarity">
    <text evidence="5">Belongs to the binding-protein-dependent transport system permease family.</text>
</comment>
<evidence type="ECO:0000256" key="2">
    <source>
        <dbReference type="ARBA" id="ARBA00022692"/>
    </source>
</evidence>
<reference evidence="7 8" key="1">
    <citation type="submission" date="2018-10" db="EMBL/GenBank/DDBJ databases">
        <title>Comparative analysis of microorganisms from saline springs in Andes Mountain Range, Colombia.</title>
        <authorList>
            <person name="Rubin E."/>
        </authorList>
    </citation>
    <scope>NUCLEOTIDE SEQUENCE [LARGE SCALE GENOMIC DNA]</scope>
    <source>
        <strain evidence="7 8">USBA 36</strain>
    </source>
</reference>
<evidence type="ECO:0000313" key="7">
    <source>
        <dbReference type="EMBL" id="RKQ70678.1"/>
    </source>
</evidence>
<feature type="transmembrane region" description="Helical" evidence="5">
    <location>
        <begin position="45"/>
        <end position="68"/>
    </location>
</feature>
<dbReference type="PROSITE" id="PS50928">
    <property type="entry name" value="ABC_TM1"/>
    <property type="match status" value="1"/>
</dbReference>
<protein>
    <submittedName>
        <fullName evidence="7">Phosphate transport system permease protein</fullName>
    </submittedName>
</protein>
<sequence length="877" mass="95141">MASDANDASTGTGKTAIGKVRRRKATSASVLITDKIADWGITIGGLMVIVAVFGIMVFLAQVVVPLFLGGDVRDTRTYQITPAKPVAWISTDEYQTIGIRIADDGRISSFHLDTGTPLDSAELDFAGRQITAMGSTADGYNLAFGFEDGTVQFGVIQPKIEILPGDALPTAANKLNDRDLTDGTAVYSRIPGNQLRRVSLETKLDEPQAISEAGRPIRAIDYRIGGTAERPTRSFVTVDGDGVARVSRTETTVNLLTRQARTRVLTSTLPDLPGGIRVTELLMTSRADQVYVADENGTIYRYDTRDFAAPVLAETMKAFSGAERLTVLGFLNGEQGLVAGGSEGSVRIFYRLQPDNAGTKDGYRLTLIRELEPHTAPVVNFAASQRNKSLVTMDLDGNVWLRHNTSEQTLLKLERDALTDEGTQMLLAPRNDAILIADRTGQVNYWTFQVPHPEVTSRTIFGKVWYEGYDGPSYTWQSSSGTDVFEPKFSLTPLIFGTLKATVYSLLFAIPIALLGAIYTSEFVHSRIRGTVKPVMEMMESLPTVVLGFIAALLLAPIVETWIAAVLLAFGALPMSLMLAAYLWQALPSQMKLRLDGIPKFAMMFVVIGLGCYIAYAAGPLFENVFFYGDLKAWTNGSIGTGLPFLFLVLLPLSFLGVSYVFGRTVGTTYRLALRDMPQNRASLVDLGRWLAMLVAAGVVSYILAASLTAIGYDPRGGVVDTYVQRNALVVGFVMGFAVIPNIYTLAEDALNAVPSSLRAASLAAGATPWQTAMWVVLPTAMSGVFAAVMIGMGRAVGETMIVVMAAGNTPILDWNVFNGLRTLSANIAVELPEAVQGSTLYRMLFLAALTLFAMTFVINTVAEVIRQRFRKRAFQL</sequence>
<keyword evidence="3 5" id="KW-1133">Transmembrane helix</keyword>
<dbReference type="Proteomes" id="UP000277424">
    <property type="component" value="Unassembled WGS sequence"/>
</dbReference>
<keyword evidence="2 5" id="KW-0812">Transmembrane</keyword>
<dbReference type="SUPFAM" id="SSF161098">
    <property type="entry name" value="MetI-like"/>
    <property type="match status" value="2"/>
</dbReference>
<dbReference type="InterPro" id="IPR035906">
    <property type="entry name" value="MetI-like_sf"/>
</dbReference>
<dbReference type="GO" id="GO:0055085">
    <property type="term" value="P:transmembrane transport"/>
    <property type="evidence" value="ECO:0007669"/>
    <property type="project" value="InterPro"/>
</dbReference>
<evidence type="ECO:0000313" key="8">
    <source>
        <dbReference type="Proteomes" id="UP000277424"/>
    </source>
</evidence>
<feature type="transmembrane region" description="Helical" evidence="5">
    <location>
        <begin position="541"/>
        <end position="559"/>
    </location>
</feature>
<dbReference type="Gene3D" id="1.10.3720.10">
    <property type="entry name" value="MetI-like"/>
    <property type="match status" value="2"/>
</dbReference>
<dbReference type="GO" id="GO:0005886">
    <property type="term" value="C:plasma membrane"/>
    <property type="evidence" value="ECO:0007669"/>
    <property type="project" value="UniProtKB-SubCell"/>
</dbReference>
<comment type="subcellular location">
    <subcellularLocation>
        <location evidence="1 5">Cell membrane</location>
        <topology evidence="1 5">Multi-pass membrane protein</topology>
    </subcellularLocation>
</comment>
<feature type="transmembrane region" description="Helical" evidence="5">
    <location>
        <begin position="728"/>
        <end position="747"/>
    </location>
</feature>
<dbReference type="Pfam" id="PF00528">
    <property type="entry name" value="BPD_transp_1"/>
    <property type="match status" value="1"/>
</dbReference>
<dbReference type="PANTHER" id="PTHR42727:SF1">
    <property type="entry name" value="PHOSPHATE TRANSPORT SYSTEM PERMEASE"/>
    <property type="match status" value="1"/>
</dbReference>
<dbReference type="Gene3D" id="2.130.10.10">
    <property type="entry name" value="YVTN repeat-like/Quinoprotein amine dehydrogenase"/>
    <property type="match status" value="1"/>
</dbReference>
<feature type="transmembrane region" description="Helical" evidence="5">
    <location>
        <begin position="565"/>
        <end position="584"/>
    </location>
</feature>
<dbReference type="PANTHER" id="PTHR42727">
    <property type="entry name" value="PHOSPHATE TRANSPORT SYSTEM PERMEASE PROTEIN"/>
    <property type="match status" value="1"/>
</dbReference>
<evidence type="ECO:0000256" key="5">
    <source>
        <dbReference type="RuleBase" id="RU363032"/>
    </source>
</evidence>
<feature type="domain" description="ABC transmembrane type-1" evidence="6">
    <location>
        <begin position="495"/>
        <end position="863"/>
    </location>
</feature>
<feature type="transmembrane region" description="Helical" evidence="5">
    <location>
        <begin position="841"/>
        <end position="863"/>
    </location>
</feature>
<accession>A0A420WI45</accession>
<feature type="transmembrane region" description="Helical" evidence="5">
    <location>
        <begin position="501"/>
        <end position="520"/>
    </location>
</feature>
<feature type="transmembrane region" description="Helical" evidence="5">
    <location>
        <begin position="604"/>
        <end position="622"/>
    </location>
</feature>
<proteinExistence type="inferred from homology"/>
<evidence type="ECO:0000256" key="3">
    <source>
        <dbReference type="ARBA" id="ARBA00022989"/>
    </source>
</evidence>